<dbReference type="STRING" id="880526.GCA_000427365_00897"/>
<keyword evidence="1" id="KW-0812">Transmembrane</keyword>
<keyword evidence="1" id="KW-0472">Membrane</keyword>
<gene>
    <name evidence="3" type="primary">yqaA</name>
    <name evidence="3" type="ORF">NCTC11190_00549</name>
</gene>
<dbReference type="OrthoDB" id="9814483at2"/>
<dbReference type="Pfam" id="PF09335">
    <property type="entry name" value="VTT_dom"/>
    <property type="match status" value="1"/>
</dbReference>
<protein>
    <submittedName>
        <fullName evidence="3">Inner membrane protein yqaA</fullName>
    </submittedName>
</protein>
<organism evidence="3 4">
    <name type="scientific">Rikenella microfusus</name>
    <dbReference type="NCBI Taxonomy" id="28139"/>
    <lineage>
        <taxon>Bacteria</taxon>
        <taxon>Pseudomonadati</taxon>
        <taxon>Bacteroidota</taxon>
        <taxon>Bacteroidia</taxon>
        <taxon>Bacteroidales</taxon>
        <taxon>Rikenellaceae</taxon>
        <taxon>Rikenella</taxon>
    </lineage>
</organism>
<name>A0A379MRU1_9BACT</name>
<dbReference type="EMBL" id="UGVL01000001">
    <property type="protein sequence ID" value="SUE33342.1"/>
    <property type="molecule type" value="Genomic_DNA"/>
</dbReference>
<feature type="domain" description="VTT" evidence="2">
    <location>
        <begin position="29"/>
        <end position="141"/>
    </location>
</feature>
<evidence type="ECO:0000259" key="2">
    <source>
        <dbReference type="Pfam" id="PF09335"/>
    </source>
</evidence>
<reference evidence="3 4" key="1">
    <citation type="submission" date="2018-06" db="EMBL/GenBank/DDBJ databases">
        <authorList>
            <consortium name="Pathogen Informatics"/>
            <person name="Doyle S."/>
        </authorList>
    </citation>
    <scope>NUCLEOTIDE SEQUENCE [LARGE SCALE GENOMIC DNA]</scope>
    <source>
        <strain evidence="3 4">NCTC11190</strain>
    </source>
</reference>
<dbReference type="AlphaFoldDB" id="A0A379MRU1"/>
<dbReference type="RefSeq" id="WP_037291516.1">
    <property type="nucleotide sequence ID" value="NZ_CALVFX010000015.1"/>
</dbReference>
<proteinExistence type="predicted"/>
<dbReference type="PANTHER" id="PTHR42709:SF4">
    <property type="entry name" value="INNER MEMBRANE PROTEIN YQAA"/>
    <property type="match status" value="1"/>
</dbReference>
<dbReference type="InterPro" id="IPR051311">
    <property type="entry name" value="DedA_domain"/>
</dbReference>
<feature type="transmembrane region" description="Helical" evidence="1">
    <location>
        <begin position="31"/>
        <end position="54"/>
    </location>
</feature>
<sequence length="150" mass="17012">MEWLLDLGYFGLFIGALLAATIIPFSSDFLLVGMLAAGGNVVWTVVWASLGNWAGGMVSYWMGRGGRWEWIEKWFKVKPETLEKQKARIDRWGSWLAFLSWLPLVGDLFALGLGFYKVNVWQVALFMLIGKTARFVGWAAAVEWIRPMFA</sequence>
<dbReference type="InterPro" id="IPR032816">
    <property type="entry name" value="VTT_dom"/>
</dbReference>
<accession>A0A379MRU1</accession>
<feature type="transmembrane region" description="Helical" evidence="1">
    <location>
        <begin position="92"/>
        <end position="115"/>
    </location>
</feature>
<evidence type="ECO:0000313" key="3">
    <source>
        <dbReference type="EMBL" id="SUE33342.1"/>
    </source>
</evidence>
<evidence type="ECO:0000313" key="4">
    <source>
        <dbReference type="Proteomes" id="UP000255233"/>
    </source>
</evidence>
<feature type="transmembrane region" description="Helical" evidence="1">
    <location>
        <begin position="121"/>
        <end position="145"/>
    </location>
</feature>
<dbReference type="Proteomes" id="UP000255233">
    <property type="component" value="Unassembled WGS sequence"/>
</dbReference>
<dbReference type="PANTHER" id="PTHR42709">
    <property type="entry name" value="ALKALINE PHOSPHATASE LIKE PROTEIN"/>
    <property type="match status" value="1"/>
</dbReference>
<evidence type="ECO:0000256" key="1">
    <source>
        <dbReference type="SAM" id="Phobius"/>
    </source>
</evidence>
<keyword evidence="1" id="KW-1133">Transmembrane helix</keyword>
<keyword evidence="4" id="KW-1185">Reference proteome</keyword>
<feature type="transmembrane region" description="Helical" evidence="1">
    <location>
        <begin position="7"/>
        <end position="25"/>
    </location>
</feature>